<proteinExistence type="evidence at transcript level"/>
<feature type="chain" id="PRO_5029448539" evidence="1">
    <location>
        <begin position="26"/>
        <end position="173"/>
    </location>
</feature>
<evidence type="ECO:0000256" key="1">
    <source>
        <dbReference type="SAM" id="SignalP"/>
    </source>
</evidence>
<name>A0A7L9QEL0_9CHLO</name>
<dbReference type="Pfam" id="PF09996">
    <property type="entry name" value="DUF2237"/>
    <property type="match status" value="1"/>
</dbReference>
<dbReference type="PANTHER" id="PTHR37466">
    <property type="entry name" value="SLR1628 PROTEIN"/>
    <property type="match status" value="1"/>
</dbReference>
<dbReference type="Gene3D" id="3.30.56.110">
    <property type="entry name" value="Protein of unknown function DUF2237"/>
    <property type="match status" value="1"/>
</dbReference>
<dbReference type="InterPro" id="IPR018714">
    <property type="entry name" value="DUF2237"/>
</dbReference>
<reference evidence="2" key="1">
    <citation type="journal article" date="2020" name="Microb. Ecol.">
        <title>The Under-explored Extracellular Proteome of Aero-Terrestrial Microalgae Provides Clues on Different Mechanisms of Desiccation Tolerance in Non-Model Organisms.</title>
        <authorList>
            <person name="Gonzalez-Hourcade M."/>
            <person name="Del Campo E.M."/>
            <person name="Casano L.M."/>
        </authorList>
    </citation>
    <scope>NUCLEOTIDE SEQUENCE</scope>
    <source>
        <strain evidence="2">TR9</strain>
    </source>
</reference>
<protein>
    <submittedName>
        <fullName evidence="2">Putative extracellular protein TR9_082</fullName>
    </submittedName>
</protein>
<keyword evidence="1" id="KW-0732">Signal</keyword>
<sequence>MLSQHFLCALLLFVSTTGLICQVLAAENEEGACLQGFAPAKRTLQATQRNAPRTVMSSSEQKNVLGGKLESCCTKPMTGFYRDGYCRVGPEDHGVHSVCSEMTTEFLEFSASRGNDLRGVVSAGERWCLCVSRWKEALDAGKAPPVILESCSEEALKVVSMEQLKQYALQSAQ</sequence>
<dbReference type="AlphaFoldDB" id="A0A7L9QEL0"/>
<dbReference type="EMBL" id="MT439034">
    <property type="protein sequence ID" value="QOL01281.1"/>
    <property type="molecule type" value="mRNA"/>
</dbReference>
<evidence type="ECO:0000313" key="2">
    <source>
        <dbReference type="EMBL" id="QOL01281.1"/>
    </source>
</evidence>
<accession>A0A7L9QEL0</accession>
<feature type="signal peptide" evidence="1">
    <location>
        <begin position="1"/>
        <end position="25"/>
    </location>
</feature>
<dbReference type="PANTHER" id="PTHR37466:SF1">
    <property type="entry name" value="SLR1628 PROTEIN"/>
    <property type="match status" value="1"/>
</dbReference>
<organism evidence="2">
    <name type="scientific">Trebouxia lynnae</name>
    <dbReference type="NCBI Taxonomy" id="1825957"/>
    <lineage>
        <taxon>Eukaryota</taxon>
        <taxon>Viridiplantae</taxon>
        <taxon>Chlorophyta</taxon>
        <taxon>core chlorophytes</taxon>
        <taxon>Trebouxiophyceae</taxon>
        <taxon>Trebouxiales</taxon>
        <taxon>Trebouxiaceae</taxon>
        <taxon>Trebouxia</taxon>
    </lineage>
</organism>